<gene>
    <name evidence="1" type="ORF">CBM2613_U80006</name>
</gene>
<reference evidence="2" key="1">
    <citation type="submission" date="2018-01" db="EMBL/GenBank/DDBJ databases">
        <authorList>
            <person name="Gaut B.S."/>
            <person name="Morton B.R."/>
            <person name="Clegg M.T."/>
            <person name="Duvall M.R."/>
        </authorList>
    </citation>
    <scope>NUCLEOTIDE SEQUENCE [LARGE SCALE GENOMIC DNA]</scope>
</reference>
<dbReference type="Proteomes" id="UP000256952">
    <property type="component" value="Unassembled WGS sequence"/>
</dbReference>
<name>A0A375EFK3_9BURK</name>
<proteinExistence type="predicted"/>
<evidence type="ECO:0000313" key="2">
    <source>
        <dbReference type="Proteomes" id="UP000256952"/>
    </source>
</evidence>
<comment type="caution">
    <text evidence="1">The sequence shown here is derived from an EMBL/GenBank/DDBJ whole genome shotgun (WGS) entry which is preliminary data.</text>
</comment>
<organism evidence="1 2">
    <name type="scientific">Cupriavidus taiwanensis</name>
    <dbReference type="NCBI Taxonomy" id="164546"/>
    <lineage>
        <taxon>Bacteria</taxon>
        <taxon>Pseudomonadati</taxon>
        <taxon>Pseudomonadota</taxon>
        <taxon>Betaproteobacteria</taxon>
        <taxon>Burkholderiales</taxon>
        <taxon>Burkholderiaceae</taxon>
        <taxon>Cupriavidus</taxon>
    </lineage>
</organism>
<dbReference type="AlphaFoldDB" id="A0A375EFK3"/>
<evidence type="ECO:0000313" key="1">
    <source>
        <dbReference type="EMBL" id="SOZ75524.1"/>
    </source>
</evidence>
<accession>A0A375EFK3</accession>
<dbReference type="EMBL" id="OFTH01000059">
    <property type="protein sequence ID" value="SOZ75524.1"/>
    <property type="molecule type" value="Genomic_DNA"/>
</dbReference>
<protein>
    <submittedName>
        <fullName evidence="1">Uncharacterized protein</fullName>
    </submittedName>
</protein>
<sequence>MSLRRKVEGPEFVFKFAAISPISGAQSRQLVLGPLAHDSYRGNPDNDGTPRATTASTMGLLALTGVSAAFWLDALKSDPQCLHFMATANISSPQNLQRFVGSTA</sequence>